<dbReference type="AlphaFoldDB" id="A0A3N4ZA53"/>
<sequence length="452" mass="47318">MPSSSPRSITIIGAGLAGAQTAAALRAHGFTGRLTVLGAEGVPPYDRPPLSKELLTRTEPLWISDDLGVDLSVLADDVRLDDPATRLTVTRDGVATEVASSDTVTSDAVVLACGAEPLVPPGWDAASVLHTYRDAEALRAAIGPGVRVVIVGAGWIGAEVAGVAAGAGAEVTVVEAGGTPLERQLGGRVGAHLVPWFAEAGVRLVTGAPVEKVADDGVRAAGGEYFGADLVLAAVGARPASGWLRGSLPLDARGGLRVNRAGRFLGTAMPGDPAGRLHAEALARVWAVGDIATRDHPVFGAVPGGHWSAALHDPEPTARAMLGVDERPADPEPVRARLGLTPLRTHAPYVFSRQLGHDLALFGVPSPFEQVVFRGDPTGGDRWAAFYVEHSMHRSQRVTDQGHHVARVRAVLLADSPREVGQVRKLVNRPDPLIVDLERIVDPAVRLRDAVF</sequence>
<evidence type="ECO:0000256" key="2">
    <source>
        <dbReference type="ARBA" id="ARBA00022630"/>
    </source>
</evidence>
<evidence type="ECO:0000313" key="7">
    <source>
        <dbReference type="Proteomes" id="UP000280501"/>
    </source>
</evidence>
<dbReference type="InterPro" id="IPR023753">
    <property type="entry name" value="FAD/NAD-binding_dom"/>
</dbReference>
<comment type="cofactor">
    <cofactor evidence="1">
        <name>FAD</name>
        <dbReference type="ChEBI" id="CHEBI:57692"/>
    </cofactor>
</comment>
<gene>
    <name evidence="6" type="ORF">EDD34_3410</name>
</gene>
<dbReference type="GO" id="GO:0005737">
    <property type="term" value="C:cytoplasm"/>
    <property type="evidence" value="ECO:0007669"/>
    <property type="project" value="TreeGrafter"/>
</dbReference>
<keyword evidence="2" id="KW-0285">Flavoprotein</keyword>
<dbReference type="PANTHER" id="PTHR43557:SF2">
    <property type="entry name" value="RIESKE DOMAIN-CONTAINING PROTEIN-RELATED"/>
    <property type="match status" value="1"/>
</dbReference>
<dbReference type="PRINTS" id="PR00368">
    <property type="entry name" value="FADPNR"/>
</dbReference>
<dbReference type="InterPro" id="IPR036188">
    <property type="entry name" value="FAD/NAD-bd_sf"/>
</dbReference>
<evidence type="ECO:0000313" key="6">
    <source>
        <dbReference type="EMBL" id="RPF22738.1"/>
    </source>
</evidence>
<dbReference type="OrthoDB" id="1145at2"/>
<evidence type="ECO:0000259" key="5">
    <source>
        <dbReference type="Pfam" id="PF07992"/>
    </source>
</evidence>
<evidence type="ECO:0000256" key="3">
    <source>
        <dbReference type="ARBA" id="ARBA00022827"/>
    </source>
</evidence>
<dbReference type="Pfam" id="PF07992">
    <property type="entry name" value="Pyr_redox_2"/>
    <property type="match status" value="1"/>
</dbReference>
<dbReference type="EMBL" id="RKQZ01000001">
    <property type="protein sequence ID" value="RPF22738.1"/>
    <property type="molecule type" value="Genomic_DNA"/>
</dbReference>
<evidence type="ECO:0000256" key="4">
    <source>
        <dbReference type="ARBA" id="ARBA00023002"/>
    </source>
</evidence>
<dbReference type="SUPFAM" id="SSF51905">
    <property type="entry name" value="FAD/NAD(P)-binding domain"/>
    <property type="match status" value="1"/>
</dbReference>
<feature type="domain" description="FAD/NAD(P)-binding" evidence="5">
    <location>
        <begin position="8"/>
        <end position="292"/>
    </location>
</feature>
<keyword evidence="4" id="KW-0560">Oxidoreductase</keyword>
<keyword evidence="7" id="KW-1185">Reference proteome</keyword>
<protein>
    <submittedName>
        <fullName evidence="6">Pyridine nucleotide-disulfide oxidoreductase</fullName>
    </submittedName>
</protein>
<dbReference type="Gene3D" id="3.30.390.30">
    <property type="match status" value="1"/>
</dbReference>
<accession>A0A3N4ZA53</accession>
<dbReference type="Proteomes" id="UP000280501">
    <property type="component" value="Unassembled WGS sequence"/>
</dbReference>
<proteinExistence type="predicted"/>
<dbReference type="PANTHER" id="PTHR43557">
    <property type="entry name" value="APOPTOSIS-INDUCING FACTOR 1"/>
    <property type="match status" value="1"/>
</dbReference>
<dbReference type="SUPFAM" id="SSF55424">
    <property type="entry name" value="FAD/NAD-linked reductases, dimerisation (C-terminal) domain"/>
    <property type="match status" value="1"/>
</dbReference>
<dbReference type="InterPro" id="IPR050446">
    <property type="entry name" value="FAD-oxidoreductase/Apoptosis"/>
</dbReference>
<dbReference type="GO" id="GO:0016651">
    <property type="term" value="F:oxidoreductase activity, acting on NAD(P)H"/>
    <property type="evidence" value="ECO:0007669"/>
    <property type="project" value="TreeGrafter"/>
</dbReference>
<reference evidence="6 7" key="1">
    <citation type="submission" date="2018-11" db="EMBL/GenBank/DDBJ databases">
        <title>Sequencing the genomes of 1000 actinobacteria strains.</title>
        <authorList>
            <person name="Klenk H.-P."/>
        </authorList>
    </citation>
    <scope>NUCLEOTIDE SEQUENCE [LARGE SCALE GENOMIC DNA]</scope>
    <source>
        <strain evidence="6 7">DSM 15700</strain>
    </source>
</reference>
<evidence type="ECO:0000256" key="1">
    <source>
        <dbReference type="ARBA" id="ARBA00001974"/>
    </source>
</evidence>
<organism evidence="6 7">
    <name type="scientific">Myceligenerans xiligouense</name>
    <dbReference type="NCBI Taxonomy" id="253184"/>
    <lineage>
        <taxon>Bacteria</taxon>
        <taxon>Bacillati</taxon>
        <taxon>Actinomycetota</taxon>
        <taxon>Actinomycetes</taxon>
        <taxon>Micrococcales</taxon>
        <taxon>Promicromonosporaceae</taxon>
        <taxon>Myceligenerans</taxon>
    </lineage>
</organism>
<dbReference type="RefSeq" id="WP_123815611.1">
    <property type="nucleotide sequence ID" value="NZ_RKQZ01000001.1"/>
</dbReference>
<keyword evidence="3" id="KW-0274">FAD</keyword>
<name>A0A3N4ZA53_9MICO</name>
<comment type="caution">
    <text evidence="6">The sequence shown here is derived from an EMBL/GenBank/DDBJ whole genome shotgun (WGS) entry which is preliminary data.</text>
</comment>
<dbReference type="InterPro" id="IPR016156">
    <property type="entry name" value="FAD/NAD-linked_Rdtase_dimer_sf"/>
</dbReference>
<dbReference type="Gene3D" id="3.50.50.60">
    <property type="entry name" value="FAD/NAD(P)-binding domain"/>
    <property type="match status" value="2"/>
</dbReference>
<dbReference type="PRINTS" id="PR00411">
    <property type="entry name" value="PNDRDTASEI"/>
</dbReference>